<keyword evidence="3 11" id="KW-0493">Microtubule</keyword>
<dbReference type="PROSITE" id="PS00411">
    <property type="entry name" value="KINESIN_MOTOR_1"/>
    <property type="match status" value="1"/>
</dbReference>
<evidence type="ECO:0000256" key="11">
    <source>
        <dbReference type="RuleBase" id="RU000394"/>
    </source>
</evidence>
<proteinExistence type="inferred from homology"/>
<dbReference type="PANTHER" id="PTHR37739">
    <property type="entry name" value="KINESIN-LIKE PROTEIN KIN-12D"/>
    <property type="match status" value="1"/>
</dbReference>
<evidence type="ECO:0000256" key="8">
    <source>
        <dbReference type="ARBA" id="ARBA00023212"/>
    </source>
</evidence>
<gene>
    <name evidence="14" type="ORF">MEDL_25259</name>
</gene>
<feature type="coiled-coil region" evidence="12">
    <location>
        <begin position="428"/>
        <end position="455"/>
    </location>
</feature>
<dbReference type="Proteomes" id="UP000683360">
    <property type="component" value="Unassembled WGS sequence"/>
</dbReference>
<evidence type="ECO:0000256" key="2">
    <source>
        <dbReference type="ARBA" id="ARBA00022490"/>
    </source>
</evidence>
<feature type="coiled-coil region" evidence="12">
    <location>
        <begin position="486"/>
        <end position="545"/>
    </location>
</feature>
<evidence type="ECO:0000256" key="5">
    <source>
        <dbReference type="ARBA" id="ARBA00022840"/>
    </source>
</evidence>
<dbReference type="GO" id="GO:0005829">
    <property type="term" value="C:cytosol"/>
    <property type="evidence" value="ECO:0007669"/>
    <property type="project" value="UniProtKB-ARBA"/>
</dbReference>
<comment type="subcellular location">
    <subcellularLocation>
        <location evidence="1">Cytoplasm</location>
        <location evidence="1">Cytoskeleton</location>
        <location evidence="1">Spindle</location>
    </subcellularLocation>
</comment>
<keyword evidence="5 10" id="KW-0067">ATP-binding</keyword>
<evidence type="ECO:0000256" key="12">
    <source>
        <dbReference type="SAM" id="Coils"/>
    </source>
</evidence>
<feature type="domain" description="Kinesin motor" evidence="13">
    <location>
        <begin position="15"/>
        <end position="350"/>
    </location>
</feature>
<evidence type="ECO:0000256" key="1">
    <source>
        <dbReference type="ARBA" id="ARBA00004186"/>
    </source>
</evidence>
<dbReference type="OrthoDB" id="3176171at2759"/>
<evidence type="ECO:0000313" key="14">
    <source>
        <dbReference type="EMBL" id="CAG2211173.1"/>
    </source>
</evidence>
<name>A0A8S3RSR4_MYTED</name>
<evidence type="ECO:0000256" key="3">
    <source>
        <dbReference type="ARBA" id="ARBA00022701"/>
    </source>
</evidence>
<reference evidence="14" key="1">
    <citation type="submission" date="2021-03" db="EMBL/GenBank/DDBJ databases">
        <authorList>
            <person name="Bekaert M."/>
        </authorList>
    </citation>
    <scope>NUCLEOTIDE SEQUENCE</scope>
</reference>
<keyword evidence="4 10" id="KW-0547">Nucleotide-binding</keyword>
<dbReference type="AlphaFoldDB" id="A0A8S3RSR4"/>
<evidence type="ECO:0000256" key="10">
    <source>
        <dbReference type="PROSITE-ProRule" id="PRU00283"/>
    </source>
</evidence>
<dbReference type="GO" id="GO:0005813">
    <property type="term" value="C:centrosome"/>
    <property type="evidence" value="ECO:0007669"/>
    <property type="project" value="UniProtKB-ARBA"/>
</dbReference>
<dbReference type="InterPro" id="IPR019821">
    <property type="entry name" value="Kinesin_motor_CS"/>
</dbReference>
<evidence type="ECO:0000256" key="4">
    <source>
        <dbReference type="ARBA" id="ARBA00022741"/>
    </source>
</evidence>
<dbReference type="GO" id="GO:0008017">
    <property type="term" value="F:microtubule binding"/>
    <property type="evidence" value="ECO:0007669"/>
    <property type="project" value="InterPro"/>
</dbReference>
<comment type="caution">
    <text evidence="14">The sequence shown here is derived from an EMBL/GenBank/DDBJ whole genome shotgun (WGS) entry which is preliminary data.</text>
</comment>
<dbReference type="SUPFAM" id="SSF52540">
    <property type="entry name" value="P-loop containing nucleoside triphosphate hydrolases"/>
    <property type="match status" value="1"/>
</dbReference>
<keyword evidence="6 12" id="KW-0175">Coiled coil</keyword>
<dbReference type="GO" id="GO:0007018">
    <property type="term" value="P:microtubule-based movement"/>
    <property type="evidence" value="ECO:0007669"/>
    <property type="project" value="InterPro"/>
</dbReference>
<evidence type="ECO:0000259" key="13">
    <source>
        <dbReference type="PROSITE" id="PS50067"/>
    </source>
</evidence>
<organism evidence="14 15">
    <name type="scientific">Mytilus edulis</name>
    <name type="common">Blue mussel</name>
    <dbReference type="NCBI Taxonomy" id="6550"/>
    <lineage>
        <taxon>Eukaryota</taxon>
        <taxon>Metazoa</taxon>
        <taxon>Spiralia</taxon>
        <taxon>Lophotrochozoa</taxon>
        <taxon>Mollusca</taxon>
        <taxon>Bivalvia</taxon>
        <taxon>Autobranchia</taxon>
        <taxon>Pteriomorphia</taxon>
        <taxon>Mytilida</taxon>
        <taxon>Mytiloidea</taxon>
        <taxon>Mytilidae</taxon>
        <taxon>Mytilinae</taxon>
        <taxon>Mytilus</taxon>
    </lineage>
</organism>
<evidence type="ECO:0000256" key="7">
    <source>
        <dbReference type="ARBA" id="ARBA00023175"/>
    </source>
</evidence>
<dbReference type="EMBL" id="CAJPWZ010001257">
    <property type="protein sequence ID" value="CAG2211173.1"/>
    <property type="molecule type" value="Genomic_DNA"/>
</dbReference>
<keyword evidence="7 10" id="KW-0505">Motor protein</keyword>
<dbReference type="PANTHER" id="PTHR37739:SF8">
    <property type="entry name" value="KINESIN-LIKE PROTEIN KIN-12D"/>
    <property type="match status" value="1"/>
</dbReference>
<dbReference type="Gene3D" id="3.40.850.10">
    <property type="entry name" value="Kinesin motor domain"/>
    <property type="match status" value="1"/>
</dbReference>
<evidence type="ECO:0000256" key="9">
    <source>
        <dbReference type="ARBA" id="ARBA00034488"/>
    </source>
</evidence>
<dbReference type="GO" id="GO:0003777">
    <property type="term" value="F:microtubule motor activity"/>
    <property type="evidence" value="ECO:0007669"/>
    <property type="project" value="InterPro"/>
</dbReference>
<dbReference type="PROSITE" id="PS50067">
    <property type="entry name" value="KINESIN_MOTOR_2"/>
    <property type="match status" value="1"/>
</dbReference>
<feature type="binding site" evidence="10">
    <location>
        <begin position="96"/>
        <end position="103"/>
    </location>
    <ligand>
        <name>ATP</name>
        <dbReference type="ChEBI" id="CHEBI:30616"/>
    </ligand>
</feature>
<dbReference type="InterPro" id="IPR036961">
    <property type="entry name" value="Kinesin_motor_dom_sf"/>
</dbReference>
<dbReference type="GO" id="GO:0005819">
    <property type="term" value="C:spindle"/>
    <property type="evidence" value="ECO:0007669"/>
    <property type="project" value="UniProtKB-SubCell"/>
</dbReference>
<dbReference type="InterPro" id="IPR027417">
    <property type="entry name" value="P-loop_NTPase"/>
</dbReference>
<keyword evidence="2" id="KW-0963">Cytoplasm</keyword>
<keyword evidence="15" id="KW-1185">Reference proteome</keyword>
<dbReference type="GO" id="GO:0005874">
    <property type="term" value="C:microtubule"/>
    <property type="evidence" value="ECO:0007669"/>
    <property type="project" value="UniProtKB-KW"/>
</dbReference>
<dbReference type="GO" id="GO:0005524">
    <property type="term" value="F:ATP binding"/>
    <property type="evidence" value="ECO:0007669"/>
    <property type="project" value="UniProtKB-UniRule"/>
</dbReference>
<evidence type="ECO:0000313" key="15">
    <source>
        <dbReference type="Proteomes" id="UP000683360"/>
    </source>
</evidence>
<dbReference type="GO" id="GO:0000278">
    <property type="term" value="P:mitotic cell cycle"/>
    <property type="evidence" value="ECO:0007669"/>
    <property type="project" value="UniProtKB-ARBA"/>
</dbReference>
<dbReference type="Pfam" id="PF00225">
    <property type="entry name" value="Kinesin"/>
    <property type="match status" value="1"/>
</dbReference>
<dbReference type="FunFam" id="3.40.850.10:FF:000034">
    <property type="entry name" value="Kinesin family member 15"/>
    <property type="match status" value="1"/>
</dbReference>
<evidence type="ECO:0000256" key="6">
    <source>
        <dbReference type="ARBA" id="ARBA00023054"/>
    </source>
</evidence>
<sequence length="550" mass="61647">MTGHDDGKDSGEGDAIKVFVRIRPPDSYDTDIGQVLALKVLDETSLVMNSKPESRVFTFDKVADVTSTQESLFNVIGKPIIECCVSGYNGTIFAYGQTGSGKTHTMLGPCEDADNFQHELRGIIPRSFENLFNNVANEQEMNKGKEFLLKCSFLEIYREDVFDLLEPSNRGLHLRENMKKGVFVEGLVENAVTSAVEAYQVLNSGWINRRVASTSMNRESSRSHAVFTITIESKEKKDGVQSLRVSQLNLVDLAGSERQKDSNAVGKRLKEAGSINKSLSVLGNVINSLVHISHGKTRHIPYRDSKLTFLLRDSLGGNAKTHIIACVHPSSKCFGESLSTLQFAGRAKMIKNKIFEEKLIKLRDQCNKKDACLQSTKMIVKFRENRISQLESALKKNGLESDDKDKYAEDLKAEINLLQEQVKQHPMVAKYSMEIQALKSQLKHERTQNDNTNRNKADLLMELDGKYKELTQDKKTFTPAQTPKEENVATATVEKYKSQVNNLQEEVAKLKQQLTENADAAEKEKVELNSEIESLKSTVKDLSTSLKTQN</sequence>
<dbReference type="PRINTS" id="PR00380">
    <property type="entry name" value="KINESINHEAVY"/>
</dbReference>
<comment type="similarity">
    <text evidence="9">Belongs to the TRAFAC class myosin-kinesin ATPase superfamily. Kinesin family. KIN-12 subfamily.</text>
</comment>
<accession>A0A8S3RSR4</accession>
<dbReference type="SMART" id="SM00129">
    <property type="entry name" value="KISc"/>
    <property type="match status" value="1"/>
</dbReference>
<protein>
    <recommendedName>
        <fullName evidence="11">Kinesin-like protein</fullName>
    </recommendedName>
</protein>
<dbReference type="InterPro" id="IPR001752">
    <property type="entry name" value="Kinesin_motor_dom"/>
</dbReference>
<keyword evidence="8" id="KW-0206">Cytoskeleton</keyword>
<dbReference type="InterPro" id="IPR044986">
    <property type="entry name" value="KIF15/KIN-12"/>
</dbReference>